<evidence type="ECO:0000256" key="1">
    <source>
        <dbReference type="SAM" id="Coils"/>
    </source>
</evidence>
<reference evidence="4" key="3">
    <citation type="submission" date="2022-06" db="UniProtKB">
        <authorList>
            <consortium name="EnsemblMetazoa"/>
        </authorList>
    </citation>
    <scope>IDENTIFICATION</scope>
</reference>
<dbReference type="Proteomes" id="UP000070412">
    <property type="component" value="Unassembled WGS sequence"/>
</dbReference>
<organism evidence="3">
    <name type="scientific">Sarcoptes scabiei</name>
    <name type="common">Itch mite</name>
    <name type="synonym">Acarus scabiei</name>
    <dbReference type="NCBI Taxonomy" id="52283"/>
    <lineage>
        <taxon>Eukaryota</taxon>
        <taxon>Metazoa</taxon>
        <taxon>Ecdysozoa</taxon>
        <taxon>Arthropoda</taxon>
        <taxon>Chelicerata</taxon>
        <taxon>Arachnida</taxon>
        <taxon>Acari</taxon>
        <taxon>Acariformes</taxon>
        <taxon>Sarcoptiformes</taxon>
        <taxon>Astigmata</taxon>
        <taxon>Psoroptidia</taxon>
        <taxon>Sarcoptoidea</taxon>
        <taxon>Sarcoptidae</taxon>
        <taxon>Sarcoptinae</taxon>
        <taxon>Sarcoptes</taxon>
    </lineage>
</organism>
<evidence type="ECO:0000313" key="5">
    <source>
        <dbReference type="Proteomes" id="UP000070412"/>
    </source>
</evidence>
<evidence type="ECO:0000313" key="4">
    <source>
        <dbReference type="EnsemblMetazoa" id="KAF7492109.1"/>
    </source>
</evidence>
<feature type="compositionally biased region" description="Polar residues" evidence="2">
    <location>
        <begin position="219"/>
        <end position="230"/>
    </location>
</feature>
<feature type="compositionally biased region" description="Polar residues" evidence="2">
    <location>
        <begin position="394"/>
        <end position="404"/>
    </location>
</feature>
<name>A0A834R996_SARSC</name>
<evidence type="ECO:0000256" key="2">
    <source>
        <dbReference type="SAM" id="MobiDB-lite"/>
    </source>
</evidence>
<feature type="compositionally biased region" description="Low complexity" evidence="2">
    <location>
        <begin position="937"/>
        <end position="954"/>
    </location>
</feature>
<protein>
    <submittedName>
        <fullName evidence="3 4">Uncharacterized protein</fullName>
    </submittedName>
</protein>
<feature type="coiled-coil region" evidence="1">
    <location>
        <begin position="22"/>
        <end position="56"/>
    </location>
</feature>
<keyword evidence="1" id="KW-0175">Coiled coil</keyword>
<feature type="compositionally biased region" description="Low complexity" evidence="2">
    <location>
        <begin position="338"/>
        <end position="361"/>
    </location>
</feature>
<feature type="compositionally biased region" description="Basic and acidic residues" evidence="2">
    <location>
        <begin position="269"/>
        <end position="282"/>
    </location>
</feature>
<feature type="region of interest" description="Disordered" evidence="2">
    <location>
        <begin position="196"/>
        <end position="282"/>
    </location>
</feature>
<feature type="compositionally biased region" description="Polar residues" evidence="2">
    <location>
        <begin position="955"/>
        <end position="980"/>
    </location>
</feature>
<feature type="compositionally biased region" description="Low complexity" evidence="2">
    <location>
        <begin position="231"/>
        <end position="253"/>
    </location>
</feature>
<feature type="region of interest" description="Disordered" evidence="2">
    <location>
        <begin position="338"/>
        <end position="407"/>
    </location>
</feature>
<dbReference type="EMBL" id="WVUK01000057">
    <property type="protein sequence ID" value="KAF7492109.1"/>
    <property type="molecule type" value="Genomic_DNA"/>
</dbReference>
<feature type="compositionally biased region" description="Acidic residues" evidence="2">
    <location>
        <begin position="812"/>
        <end position="835"/>
    </location>
</feature>
<feature type="compositionally biased region" description="Basic and acidic residues" evidence="2">
    <location>
        <begin position="836"/>
        <end position="851"/>
    </location>
</feature>
<accession>A0A834R996</accession>
<feature type="region of interest" description="Disordered" evidence="2">
    <location>
        <begin position="1031"/>
        <end position="1056"/>
    </location>
</feature>
<keyword evidence="5" id="KW-1185">Reference proteome</keyword>
<gene>
    <name evidence="3" type="ORF">SSS_3118</name>
</gene>
<feature type="compositionally biased region" description="Polar residues" evidence="2">
    <location>
        <begin position="1043"/>
        <end position="1056"/>
    </location>
</feature>
<feature type="compositionally biased region" description="Polar residues" evidence="2">
    <location>
        <begin position="724"/>
        <end position="738"/>
    </location>
</feature>
<evidence type="ECO:0000313" key="3">
    <source>
        <dbReference type="EMBL" id="KAF7492109.1"/>
    </source>
</evidence>
<reference evidence="3" key="2">
    <citation type="submission" date="2020-01" db="EMBL/GenBank/DDBJ databases">
        <authorList>
            <person name="Korhonen P.K.K."/>
            <person name="Guangxu M.G."/>
            <person name="Wang T.W."/>
            <person name="Stroehlein A.J.S."/>
            <person name="Young N.D."/>
            <person name="Ang C.-S.A."/>
            <person name="Fernando D.W.F."/>
            <person name="Lu H.L."/>
            <person name="Taylor S.T."/>
            <person name="Ehtesham M.E.M."/>
            <person name="Najaraj S.H.N."/>
            <person name="Harsha G.H.G."/>
            <person name="Madugundu A.M."/>
            <person name="Renuse S.R."/>
            <person name="Holt D.H."/>
            <person name="Pandey A.P."/>
            <person name="Papenfuss A.P."/>
            <person name="Gasser R.B.G."/>
            <person name="Fischer K.F."/>
        </authorList>
    </citation>
    <scope>NUCLEOTIDE SEQUENCE</scope>
    <source>
        <strain evidence="3">SSS_KF_BRIS2020</strain>
    </source>
</reference>
<feature type="compositionally biased region" description="Acidic residues" evidence="2">
    <location>
        <begin position="743"/>
        <end position="776"/>
    </location>
</feature>
<feature type="region of interest" description="Disordered" evidence="2">
    <location>
        <begin position="724"/>
        <end position="872"/>
    </location>
</feature>
<dbReference type="AlphaFoldDB" id="A0A834R996"/>
<feature type="region of interest" description="Disordered" evidence="2">
    <location>
        <begin position="594"/>
        <end position="613"/>
    </location>
</feature>
<feature type="compositionally biased region" description="Low complexity" evidence="2">
    <location>
        <begin position="377"/>
        <end position="393"/>
    </location>
</feature>
<feature type="region of interest" description="Disordered" evidence="2">
    <location>
        <begin position="111"/>
        <end position="130"/>
    </location>
</feature>
<proteinExistence type="predicted"/>
<sequence length="1069" mass="121202">MMTMESYVQKLLANQQSENALRDERDRMLKRHERELEDIDEQMVAIIQQRNEIMKEFQQFLIGQNASLPSTTTMIPGSTTQINRTLSSIMNGTNHDDTNLAKFPEQSMTLPTATTTPFSSSSSSANVPKSSRTVKIIPRLKISKTVSNMINLNQVPESPTTNQIESMLHKVRQNSLDSQTLDKCIDMLSTKIKIKDPESRTDGTDSNESNIANKGCSPAKNSVESKPQTKSSLAPSSSSSSPTSSSTTSSPSTLVNQTKSEQQQKQQRKRYETPEERRRRIERVLCETPANRTSSTLTKSFSTLNANDLLKRMGNGNNNRATLKTPTTTTITSMASNRNINRYANRSNISNSNSISTRNHSLSPLRFGMRKALSDDQSQQSSSSISRQQSEQQTEPGTPTTLDESCTKDSFGLSRRYRSEQQLFFDDSSLASFDDESFNEFSSIDYDEKASALNENLGDCNEFEPIEEEHHLLAPSKVAKQQDAFKQVFFPQDKREKPLMSREELASIKKKKTMVKSKSIGWNTSMMSREERDQLRLEHLGHLRRSISPETRQKDRELIQLNNTGKFRCYQDFWENKTKEILDKKQKFERWQQQQANPLTLSSTSLTKTNPQTKLINPTSSLSNTLNVNVQRNPNSKFITSDRTVPTTATAGTFLNSRNPSIVQAKTFANPVTQSSNLRVSKTIGDMVTVRSGLDSVKSINDRPSKITINSNRIISVAKPIIKQSSSSTHIEQNKNFSSTSTEDNDEDEERENNDDYDDDDDDDDDESEDETEDEDEVKKTTMNQKEIDNKTSDTRSTGNAIRIQIKQPTLSDEDEEEEKDEEDDADDDEEEEEDNSRIDRRKSDGTKKDEEVEEEEKIDDDRPSKGVTIQLSKKIYTVTNKKTEITPQPISLQSSVAQKTDSIAKTDPEIEKDKLIEKLRYFKQDIQRQKMKQQLKRQQQIDQQQHQQQQRYQSSEIGKQNSPERFTSNEIGRTSPSVPSKNLDLQYLARHNQGFFSPSSCLSTNPVISDGQASVKTIGKNRIRLVRSYSREEPSGEDENVMNGNDSKSQCSMASMETVATPIRSTYF</sequence>
<dbReference type="OrthoDB" id="6515085at2759"/>
<dbReference type="EnsemblMetazoa" id="SSS_3118s_mrna">
    <property type="protein sequence ID" value="KAF7492109.1"/>
    <property type="gene ID" value="SSS_3118"/>
</dbReference>
<feature type="region of interest" description="Disordered" evidence="2">
    <location>
        <begin position="930"/>
        <end position="980"/>
    </location>
</feature>
<reference evidence="5" key="1">
    <citation type="journal article" date="2020" name="PLoS Negl. Trop. Dis.">
        <title>High-quality nuclear genome for Sarcoptes scabiei-A critical resource for a neglected parasite.</title>
        <authorList>
            <person name="Korhonen P.K."/>
            <person name="Gasser R.B."/>
            <person name="Ma G."/>
            <person name="Wang T."/>
            <person name="Stroehlein A.J."/>
            <person name="Young N.D."/>
            <person name="Ang C.S."/>
            <person name="Fernando D.D."/>
            <person name="Lu H.C."/>
            <person name="Taylor S."/>
            <person name="Reynolds S.L."/>
            <person name="Mofiz E."/>
            <person name="Najaraj S.H."/>
            <person name="Gowda H."/>
            <person name="Madugundu A."/>
            <person name="Renuse S."/>
            <person name="Holt D."/>
            <person name="Pandey A."/>
            <person name="Papenfuss A.T."/>
            <person name="Fischer K."/>
        </authorList>
    </citation>
    <scope>NUCLEOTIDE SEQUENCE [LARGE SCALE GENOMIC DNA]</scope>
</reference>